<keyword evidence="5 11" id="KW-0862">Zinc</keyword>
<feature type="compositionally biased region" description="Polar residues" evidence="12">
    <location>
        <begin position="1388"/>
        <end position="1406"/>
    </location>
</feature>
<dbReference type="GO" id="GO:0005634">
    <property type="term" value="C:nucleus"/>
    <property type="evidence" value="ECO:0007669"/>
    <property type="project" value="UniProtKB-UniRule"/>
</dbReference>
<evidence type="ECO:0000256" key="3">
    <source>
        <dbReference type="ARBA" id="ARBA00022454"/>
    </source>
</evidence>
<feature type="compositionally biased region" description="Polar residues" evidence="12">
    <location>
        <begin position="392"/>
        <end position="412"/>
    </location>
</feature>
<feature type="compositionally biased region" description="Polar residues" evidence="12">
    <location>
        <begin position="141"/>
        <end position="170"/>
    </location>
</feature>
<dbReference type="EMBL" id="JARGDH010000005">
    <property type="protein sequence ID" value="KAL0266559.1"/>
    <property type="molecule type" value="Genomic_DNA"/>
</dbReference>
<dbReference type="InterPro" id="IPR040175">
    <property type="entry name" value="TET1/2/3"/>
</dbReference>
<evidence type="ECO:0000256" key="7">
    <source>
        <dbReference type="ARBA" id="ARBA00023002"/>
    </source>
</evidence>
<evidence type="ECO:0000256" key="4">
    <source>
        <dbReference type="ARBA" id="ARBA00022723"/>
    </source>
</evidence>
<evidence type="ECO:0000256" key="8">
    <source>
        <dbReference type="ARBA" id="ARBA00023004"/>
    </source>
</evidence>
<comment type="catalytic activity">
    <reaction evidence="10 11">
        <text>a 5-hydroxymethyl-2'-deoxycytidine in DNA + 2-oxoglutarate + O2 = a 5-formyl-2'-deoxycytidine in DNA + succinate + CO2 + H2O</text>
        <dbReference type="Rhea" id="RHEA:53828"/>
        <dbReference type="Rhea" id="RHEA-COMP:13315"/>
        <dbReference type="Rhea" id="RHEA-COMP:13656"/>
        <dbReference type="ChEBI" id="CHEBI:15377"/>
        <dbReference type="ChEBI" id="CHEBI:15379"/>
        <dbReference type="ChEBI" id="CHEBI:16526"/>
        <dbReference type="ChEBI" id="CHEBI:16810"/>
        <dbReference type="ChEBI" id="CHEBI:30031"/>
        <dbReference type="ChEBI" id="CHEBI:136731"/>
        <dbReference type="ChEBI" id="CHEBI:137731"/>
        <dbReference type="EC" id="1.14.11.80"/>
    </reaction>
</comment>
<evidence type="ECO:0000313" key="14">
    <source>
        <dbReference type="EMBL" id="KAL0266559.1"/>
    </source>
</evidence>
<evidence type="ECO:0000256" key="1">
    <source>
        <dbReference type="ARBA" id="ARBA00004286"/>
    </source>
</evidence>
<comment type="catalytic activity">
    <reaction evidence="9 11">
        <text>a 5-formyl-2'-deoxycytidine in DNA + 2-oxoglutarate + O2 = a 5-carboxyl-2'-deoxycytidine in DNA + succinate + CO2 + H(+)</text>
        <dbReference type="Rhea" id="RHEA:53832"/>
        <dbReference type="Rhea" id="RHEA-COMP:13656"/>
        <dbReference type="Rhea" id="RHEA-COMP:13657"/>
        <dbReference type="ChEBI" id="CHEBI:15378"/>
        <dbReference type="ChEBI" id="CHEBI:15379"/>
        <dbReference type="ChEBI" id="CHEBI:16526"/>
        <dbReference type="ChEBI" id="CHEBI:16810"/>
        <dbReference type="ChEBI" id="CHEBI:30031"/>
        <dbReference type="ChEBI" id="CHEBI:137731"/>
        <dbReference type="ChEBI" id="CHEBI:137732"/>
        <dbReference type="EC" id="1.14.11.80"/>
    </reaction>
</comment>
<dbReference type="CDD" id="cd18892">
    <property type="entry name" value="TET"/>
    <property type="match status" value="1"/>
</dbReference>
<feature type="compositionally biased region" description="Polar residues" evidence="12">
    <location>
        <begin position="207"/>
        <end position="242"/>
    </location>
</feature>
<feature type="region of interest" description="Disordered" evidence="12">
    <location>
        <begin position="814"/>
        <end position="858"/>
    </location>
</feature>
<feature type="region of interest" description="Disordered" evidence="12">
    <location>
        <begin position="207"/>
        <end position="278"/>
    </location>
</feature>
<keyword evidence="7 11" id="KW-0560">Oxidoreductase</keyword>
<evidence type="ECO:0000256" key="11">
    <source>
        <dbReference type="RuleBase" id="RU367064"/>
    </source>
</evidence>
<keyword evidence="6 11" id="KW-0223">Dioxygenase</keyword>
<feature type="region of interest" description="Disordered" evidence="12">
    <location>
        <begin position="1378"/>
        <end position="1464"/>
    </location>
</feature>
<comment type="function">
    <text evidence="11">Dioxygenase that catalyzes the conversion of the modified genomic base 5-methylcytosine (5mC) into 5-hydroxymethylcytosine (5hmC) and plays a key role in epigenetic chromatin reprogramming during embryonic development.</text>
</comment>
<evidence type="ECO:0000256" key="5">
    <source>
        <dbReference type="ARBA" id="ARBA00022833"/>
    </source>
</evidence>
<keyword evidence="4 11" id="KW-0479">Metal-binding</keyword>
<comment type="similarity">
    <text evidence="2 11">Belongs to the TET family.</text>
</comment>
<feature type="compositionally biased region" description="Basic and acidic residues" evidence="12">
    <location>
        <begin position="1428"/>
        <end position="1441"/>
    </location>
</feature>
<keyword evidence="8 11" id="KW-0408">Iron</keyword>
<evidence type="ECO:0000259" key="13">
    <source>
        <dbReference type="SMART" id="SM01333"/>
    </source>
</evidence>
<comment type="caution">
    <text evidence="14">The sequence shown here is derived from an EMBL/GenBank/DDBJ whole genome shotgun (WGS) entry which is preliminary data.</text>
</comment>
<protein>
    <recommendedName>
        <fullName evidence="11">Methylcytosine dioxygenase TET</fullName>
        <ecNumber evidence="11">1.14.11.80</ecNumber>
    </recommendedName>
</protein>
<dbReference type="GO" id="GO:0045944">
    <property type="term" value="P:positive regulation of transcription by RNA polymerase II"/>
    <property type="evidence" value="ECO:0007669"/>
    <property type="project" value="TreeGrafter"/>
</dbReference>
<dbReference type="SMART" id="SM01333">
    <property type="entry name" value="Tet_JBP"/>
    <property type="match status" value="1"/>
</dbReference>
<feature type="compositionally biased region" description="Polar residues" evidence="12">
    <location>
        <begin position="428"/>
        <end position="445"/>
    </location>
</feature>
<dbReference type="GO" id="GO:0070579">
    <property type="term" value="F:DNA 5-methylcytosine dioxygenase activity"/>
    <property type="evidence" value="ECO:0007669"/>
    <property type="project" value="UniProtKB-UniRule"/>
</dbReference>
<feature type="compositionally biased region" description="Basic and acidic residues" evidence="12">
    <location>
        <begin position="752"/>
        <end position="773"/>
    </location>
</feature>
<feature type="compositionally biased region" description="Polar residues" evidence="12">
    <location>
        <begin position="264"/>
        <end position="278"/>
    </location>
</feature>
<feature type="region of interest" description="Disordered" evidence="12">
    <location>
        <begin position="1206"/>
        <end position="1228"/>
    </location>
</feature>
<feature type="compositionally biased region" description="Low complexity" evidence="12">
    <location>
        <begin position="345"/>
        <end position="366"/>
    </location>
</feature>
<organism evidence="14">
    <name type="scientific">Menopon gallinae</name>
    <name type="common">poultry shaft louse</name>
    <dbReference type="NCBI Taxonomy" id="328185"/>
    <lineage>
        <taxon>Eukaryota</taxon>
        <taxon>Metazoa</taxon>
        <taxon>Ecdysozoa</taxon>
        <taxon>Arthropoda</taxon>
        <taxon>Hexapoda</taxon>
        <taxon>Insecta</taxon>
        <taxon>Pterygota</taxon>
        <taxon>Neoptera</taxon>
        <taxon>Paraneoptera</taxon>
        <taxon>Psocodea</taxon>
        <taxon>Troctomorpha</taxon>
        <taxon>Phthiraptera</taxon>
        <taxon>Amblycera</taxon>
        <taxon>Menoponidae</taxon>
        <taxon>Menopon</taxon>
    </lineage>
</organism>
<dbReference type="InterPro" id="IPR024779">
    <property type="entry name" value="2OGFeDO_JBP1/TET_oxygenase_dom"/>
</dbReference>
<dbReference type="PANTHER" id="PTHR23358">
    <property type="entry name" value="METHYLCYTOSINE DIOXYGENASE TET"/>
    <property type="match status" value="1"/>
</dbReference>
<gene>
    <name evidence="14" type="ORF">PYX00_009071</name>
</gene>
<dbReference type="EC" id="1.14.11.80" evidence="11"/>
<evidence type="ECO:0000256" key="12">
    <source>
        <dbReference type="SAM" id="MobiDB-lite"/>
    </source>
</evidence>
<evidence type="ECO:0000256" key="10">
    <source>
        <dbReference type="ARBA" id="ARBA00049431"/>
    </source>
</evidence>
<evidence type="ECO:0000256" key="2">
    <source>
        <dbReference type="ARBA" id="ARBA00007502"/>
    </source>
</evidence>
<evidence type="ECO:0000256" key="9">
    <source>
        <dbReference type="ARBA" id="ARBA00047840"/>
    </source>
</evidence>
<feature type="domain" description="Methylcytosine dioxygenase TET1-3 oxygenase" evidence="13">
    <location>
        <begin position="1031"/>
        <end position="1599"/>
    </location>
</feature>
<feature type="region of interest" description="Disordered" evidence="12">
    <location>
        <begin position="1304"/>
        <end position="1334"/>
    </location>
</feature>
<feature type="region of interest" description="Disordered" evidence="12">
    <location>
        <begin position="318"/>
        <end position="412"/>
    </location>
</feature>
<feature type="region of interest" description="Disordered" evidence="12">
    <location>
        <begin position="141"/>
        <end position="189"/>
    </location>
</feature>
<comment type="cofactor">
    <cofactor evidence="11">
        <name>Zn(2+)</name>
        <dbReference type="ChEBI" id="CHEBI:29105"/>
    </cofactor>
    <text evidence="11">The zinc ions have a structural role.</text>
</comment>
<comment type="cofactor">
    <cofactor evidence="11">
        <name>Fe(2+)</name>
        <dbReference type="ChEBI" id="CHEBI:29033"/>
    </cofactor>
    <text evidence="11">Binds 1 Fe(2+) ion per subunit.</text>
</comment>
<dbReference type="PANTHER" id="PTHR23358:SF6">
    <property type="entry name" value="METHYLCYTOSINE DIOXYGENASE TET"/>
    <property type="match status" value="1"/>
</dbReference>
<accession>A0AAW2HA85</accession>
<dbReference type="InterPro" id="IPR046942">
    <property type="entry name" value="TET_oxygenase"/>
</dbReference>
<proteinExistence type="inferred from homology"/>
<dbReference type="GO" id="GO:0040029">
    <property type="term" value="P:epigenetic regulation of gene expression"/>
    <property type="evidence" value="ECO:0007669"/>
    <property type="project" value="InterPro"/>
</dbReference>
<sequence length="1688" mass="187940">MFSAFAAVGLDVSHSSITLLGCRGKAARPGAHSAQVTSVVTEMNSTPGLVVGSGRDNVKIESGRVSSGSIPANSNLTPTMAVPFYAGTEVWPASSPADPWTAQGQFIHQIDDIRYQHYPGYQTAGYQQTGFITDQTSAFQPQYTNASNGNPSTSPAQGNVTPRSSGSYTQVHTPTPSPNPSTPHVNGHRNGINVHYIEENYVNGNTYNTDATMVPPASTTPNSRSSSGQIEETNNKTTNYMSGNEIPGYPQNSPQCQSSCNSSGYPGQSLQSEYGDQTNETSYQVNATSNHVNQKSPSYAQASPGTYQTYQNFNQISPEQHQKSPKPGMSPGSCHPSQKPSGMYPQNSPNSNPSPQSYQQISPGQSRNAGHPGNGSIYMDQQRHYGDGYAGQSPQHFNSEFPSQGYSPSQDKNTVNARIKSMIMNKHQMSQNRPNSNYSASNENHLASPGREMMSPNHQMTQNSPMQNQLMSPNNHMISNSSPNSKDFAEKKQGQVNENANHFLAFSHHLRDGRVLQPEGGGVRNWADPIGPNQFIKNTVRHNDSISAMENFMRFASAELEKTGLDARRTFPQHSVAFDGYKRDFSDPIRNLEANFPTKRNVNSIGTACDKFESFARQRDCRRKSPNYFGKSPNYGTEFFGYRPPNGRNNNSYCNYSQKSASGCGDYLPQIWGVKTEVVKNEEPEADLSAPKVEPPDNLSMRCDHFDPKMDGNVEDSPYQRISYAPNAPKMEVIDLRFVKTEPVNREKWEKYQKATEKERADAPKKESYRYEGDGGPVVLEDCVGAWCCRRGGIETPTQEHLRDGCCQGLQTADEIPPEKDAPSEKNVEGSTPASSADSPKAEEKSPCPENGKDFQDNADRLKNNVRSDVPDCQCFPPDKCPPEPGSYYTHLGAAASLLDLRKEVETRTGQTGKALRIEKICYTGKEGKTTQGCPLAKWVIRRSSIDEKFLIVVKHRQGHTCSTAWIVVCMVAWEGVPSSEADRVYSLLSHKLNRFGLPTTRRCATNEPRTCACQGLDPDTCGASFSFGCSWSMYYNGCKYARSKTVRKFRLSVRSEEQEVEERMHVLATLLSPLYSTLAPEAFQNQTAFEREASECRLGFKPGRPFSGVTACIDFCAHSHRDLHNMNNGCTVVVSLTKHRTLAKPEDEQLHVLPLYIMDETDEYGCKESQEAKYKDGSIECLKKFPCEVRVRAVPLQPCRRHGKKRKDDEVDAVISNGKPKDLLMKNPSPILGNNASPMHCLDLPSVLEGMDGQLQSSQVSSTVMDSPVGMYQGWGYHGMSENEMYNADGQWNKAWPTADASRKQNWMNPPSQWDYSGYLPDRDVDPDSTTMQNQNSVACSNLVAGSFQSNASWQQQVTDSRGHNLSYDDSKLGLTSKKEFRPVGNGKNSPQNWSDYPVTQSPSDSVFRIPKGRPPSRPNPAPTSTEPDHFLKPFPKDNHSTSMHADCSEAGKHWPTNRSESFQNMFNSNQNAFNPEYQNNGYDIQNYNWNYPEYLEDRFGYNQNFSPVPGRWDLYGPGPFFPLVPETPKSEPIGEVTDYIDNEECFRDSQMGGVAIALGHGSVLFECAKHELHATTALRRPNRLHPTRISLVFYQHRNLNRAKHGWDEWEEKMRLRKLGINVTPDKKDVKNPEEADVLKLAGLERPLGPGERMLVRVPTYTTTTWTTLFPMRPCMVTGPYQEGGND</sequence>
<dbReference type="Pfam" id="PF12851">
    <property type="entry name" value="Tet_JBP"/>
    <property type="match status" value="1"/>
</dbReference>
<dbReference type="GO" id="GO:0005694">
    <property type="term" value="C:chromosome"/>
    <property type="evidence" value="ECO:0007669"/>
    <property type="project" value="UniProtKB-SubCell"/>
</dbReference>
<dbReference type="GO" id="GO:0141166">
    <property type="term" value="P:chromosomal 5-methylcytosine DNA demethylation pathway"/>
    <property type="evidence" value="ECO:0007669"/>
    <property type="project" value="UniProtKB-UniRule"/>
</dbReference>
<dbReference type="GO" id="GO:0008270">
    <property type="term" value="F:zinc ion binding"/>
    <property type="evidence" value="ECO:0007669"/>
    <property type="project" value="UniProtKB-UniRule"/>
</dbReference>
<feature type="compositionally biased region" description="Basic and acidic residues" evidence="12">
    <location>
        <begin position="817"/>
        <end position="828"/>
    </location>
</feature>
<feature type="compositionally biased region" description="Low complexity" evidence="12">
    <location>
        <begin position="250"/>
        <end position="263"/>
    </location>
</feature>
<name>A0AAW2HA85_9NEOP</name>
<feature type="region of interest" description="Disordered" evidence="12">
    <location>
        <begin position="752"/>
        <end position="774"/>
    </location>
</feature>
<feature type="region of interest" description="Disordered" evidence="12">
    <location>
        <begin position="428"/>
        <end position="492"/>
    </location>
</feature>
<reference evidence="14" key="1">
    <citation type="journal article" date="2024" name="Gigascience">
        <title>Chromosome-level genome of the poultry shaft louse Menopon gallinae provides insight into the host-switching and adaptive evolution of parasitic lice.</title>
        <authorList>
            <person name="Xu Y."/>
            <person name="Ma L."/>
            <person name="Liu S."/>
            <person name="Liang Y."/>
            <person name="Liu Q."/>
            <person name="He Z."/>
            <person name="Tian L."/>
            <person name="Duan Y."/>
            <person name="Cai W."/>
            <person name="Li H."/>
            <person name="Song F."/>
        </authorList>
    </citation>
    <scope>NUCLEOTIDE SEQUENCE</scope>
    <source>
        <strain evidence="14">Cailab_2023a</strain>
    </source>
</reference>
<evidence type="ECO:0000256" key="6">
    <source>
        <dbReference type="ARBA" id="ARBA00022964"/>
    </source>
</evidence>
<feature type="compositionally biased region" description="Polar residues" evidence="12">
    <location>
        <begin position="829"/>
        <end position="838"/>
    </location>
</feature>
<comment type="catalytic activity">
    <reaction evidence="11">
        <text>a 5-methyl-2'-deoxycytidine in DNA + 2-oxoglutarate + O2 = a 5-hydroxymethyl-2'-deoxycytidine in DNA + succinate + CO2</text>
        <dbReference type="Rhea" id="RHEA:52636"/>
        <dbReference type="Rhea" id="RHEA-COMP:11370"/>
        <dbReference type="Rhea" id="RHEA-COMP:13315"/>
        <dbReference type="ChEBI" id="CHEBI:15379"/>
        <dbReference type="ChEBI" id="CHEBI:16526"/>
        <dbReference type="ChEBI" id="CHEBI:16810"/>
        <dbReference type="ChEBI" id="CHEBI:30031"/>
        <dbReference type="ChEBI" id="CHEBI:85454"/>
        <dbReference type="ChEBI" id="CHEBI:136731"/>
        <dbReference type="EC" id="1.14.11.80"/>
    </reaction>
</comment>
<keyword evidence="3" id="KW-0158">Chromosome</keyword>
<feature type="compositionally biased region" description="Basic and acidic residues" evidence="12">
    <location>
        <begin position="840"/>
        <end position="858"/>
    </location>
</feature>
<feature type="compositionally biased region" description="Pro residues" evidence="12">
    <location>
        <begin position="1414"/>
        <end position="1423"/>
    </location>
</feature>
<comment type="subcellular location">
    <subcellularLocation>
        <location evidence="1">Chromosome</location>
    </subcellularLocation>
</comment>
<feature type="compositionally biased region" description="Polar residues" evidence="12">
    <location>
        <begin position="1305"/>
        <end position="1316"/>
    </location>
</feature>
<feature type="compositionally biased region" description="Polar residues" evidence="12">
    <location>
        <begin position="456"/>
        <end position="485"/>
    </location>
</feature>